<sequence length="20" mass="2300">MVALPHYSLKSSLVCDLFYL</sequence>
<accession>A0A0E9QUB0</accession>
<reference evidence="1" key="2">
    <citation type="journal article" date="2015" name="Fish Shellfish Immunol.">
        <title>Early steps in the European eel (Anguilla anguilla)-Vibrio vulnificus interaction in the gills: Role of the RtxA13 toxin.</title>
        <authorList>
            <person name="Callol A."/>
            <person name="Pajuelo D."/>
            <person name="Ebbesson L."/>
            <person name="Teles M."/>
            <person name="MacKenzie S."/>
            <person name="Amaro C."/>
        </authorList>
    </citation>
    <scope>NUCLEOTIDE SEQUENCE</scope>
</reference>
<organism evidence="1">
    <name type="scientific">Anguilla anguilla</name>
    <name type="common">European freshwater eel</name>
    <name type="synonym">Muraena anguilla</name>
    <dbReference type="NCBI Taxonomy" id="7936"/>
    <lineage>
        <taxon>Eukaryota</taxon>
        <taxon>Metazoa</taxon>
        <taxon>Chordata</taxon>
        <taxon>Craniata</taxon>
        <taxon>Vertebrata</taxon>
        <taxon>Euteleostomi</taxon>
        <taxon>Actinopterygii</taxon>
        <taxon>Neopterygii</taxon>
        <taxon>Teleostei</taxon>
        <taxon>Anguilliformes</taxon>
        <taxon>Anguillidae</taxon>
        <taxon>Anguilla</taxon>
    </lineage>
</organism>
<protein>
    <submittedName>
        <fullName evidence="1">Uncharacterized protein</fullName>
    </submittedName>
</protein>
<proteinExistence type="predicted"/>
<reference evidence="1" key="1">
    <citation type="submission" date="2014-11" db="EMBL/GenBank/DDBJ databases">
        <authorList>
            <person name="Amaro Gonzalez C."/>
        </authorList>
    </citation>
    <scope>NUCLEOTIDE SEQUENCE</scope>
</reference>
<name>A0A0E9QUB0_ANGAN</name>
<evidence type="ECO:0000313" key="1">
    <source>
        <dbReference type="EMBL" id="JAH20409.1"/>
    </source>
</evidence>
<dbReference type="EMBL" id="GBXM01088168">
    <property type="protein sequence ID" value="JAH20409.1"/>
    <property type="molecule type" value="Transcribed_RNA"/>
</dbReference>
<dbReference type="AlphaFoldDB" id="A0A0E9QUB0"/>